<name>A0A3S8ZZB6_9BACL</name>
<dbReference type="InterPro" id="IPR009057">
    <property type="entry name" value="Homeodomain-like_sf"/>
</dbReference>
<evidence type="ECO:0000256" key="2">
    <source>
        <dbReference type="ARBA" id="ARBA00023125"/>
    </source>
</evidence>
<dbReference type="InterPro" id="IPR036271">
    <property type="entry name" value="Tet_transcr_reg_TetR-rel_C_sf"/>
</dbReference>
<keyword evidence="2 4" id="KW-0238">DNA-binding</keyword>
<dbReference type="OrthoDB" id="277085at2"/>
<dbReference type="AlphaFoldDB" id="A0A3S8ZZB6"/>
<dbReference type="RefSeq" id="WP_126012351.1">
    <property type="nucleotide sequence ID" value="NZ_CP034437.1"/>
</dbReference>
<dbReference type="Proteomes" id="UP000272528">
    <property type="component" value="Chromosome"/>
</dbReference>
<dbReference type="KEGG" id="palb:EJC50_03340"/>
<dbReference type="Pfam" id="PF16859">
    <property type="entry name" value="TetR_C_11"/>
    <property type="match status" value="1"/>
</dbReference>
<evidence type="ECO:0000256" key="3">
    <source>
        <dbReference type="ARBA" id="ARBA00023163"/>
    </source>
</evidence>
<evidence type="ECO:0000256" key="1">
    <source>
        <dbReference type="ARBA" id="ARBA00023015"/>
    </source>
</evidence>
<evidence type="ECO:0000256" key="4">
    <source>
        <dbReference type="PROSITE-ProRule" id="PRU00335"/>
    </source>
</evidence>
<dbReference type="Gene3D" id="1.10.10.60">
    <property type="entry name" value="Homeodomain-like"/>
    <property type="match status" value="1"/>
</dbReference>
<organism evidence="6 7">
    <name type="scientific">Paenibacillus albus</name>
    <dbReference type="NCBI Taxonomy" id="2495582"/>
    <lineage>
        <taxon>Bacteria</taxon>
        <taxon>Bacillati</taxon>
        <taxon>Bacillota</taxon>
        <taxon>Bacilli</taxon>
        <taxon>Bacillales</taxon>
        <taxon>Paenibacillaceae</taxon>
        <taxon>Paenibacillus</taxon>
    </lineage>
</organism>
<dbReference type="EMBL" id="CP034437">
    <property type="protein sequence ID" value="AZN38816.1"/>
    <property type="molecule type" value="Genomic_DNA"/>
</dbReference>
<protein>
    <submittedName>
        <fullName evidence="6">TetR/AcrR family transcriptional regulator</fullName>
    </submittedName>
</protein>
<dbReference type="SUPFAM" id="SSF48498">
    <property type="entry name" value="Tetracyclin repressor-like, C-terminal domain"/>
    <property type="match status" value="1"/>
</dbReference>
<dbReference type="PROSITE" id="PS50977">
    <property type="entry name" value="HTH_TETR_2"/>
    <property type="match status" value="1"/>
</dbReference>
<evidence type="ECO:0000313" key="7">
    <source>
        <dbReference type="Proteomes" id="UP000272528"/>
    </source>
</evidence>
<gene>
    <name evidence="6" type="ORF">EJC50_03340</name>
</gene>
<proteinExistence type="predicted"/>
<dbReference type="PANTHER" id="PTHR30055:SF234">
    <property type="entry name" value="HTH-TYPE TRANSCRIPTIONAL REGULATOR BETI"/>
    <property type="match status" value="1"/>
</dbReference>
<keyword evidence="1" id="KW-0805">Transcription regulation</keyword>
<dbReference type="InterPro" id="IPR001647">
    <property type="entry name" value="HTH_TetR"/>
</dbReference>
<keyword evidence="7" id="KW-1185">Reference proteome</keyword>
<feature type="domain" description="HTH tetR-type" evidence="5">
    <location>
        <begin position="9"/>
        <end position="69"/>
    </location>
</feature>
<dbReference type="Pfam" id="PF00440">
    <property type="entry name" value="TetR_N"/>
    <property type="match status" value="1"/>
</dbReference>
<sequence length="204" mass="23576">MPSIRKRGKELESAILEAAFEIFQTSGYQEMTFQNVAKKAKTSRTVLYRQYENQANLLHEMAHYRISQMFGANTLLELIEDHGSLRSDLLAMVTIYRQFLVAIGPEMFSAVLLELSRKQENWKAILLHAQEGNMQMMQRIQNFAKKRGEITEDLTMMQMQLPLNMMRYEYIIKGGDLTEPYLTALVDEVLVPIYSNNSQRAGQV</sequence>
<dbReference type="InterPro" id="IPR011075">
    <property type="entry name" value="TetR_C"/>
</dbReference>
<evidence type="ECO:0000259" key="5">
    <source>
        <dbReference type="PROSITE" id="PS50977"/>
    </source>
</evidence>
<dbReference type="Gene3D" id="1.10.357.10">
    <property type="entry name" value="Tetracycline Repressor, domain 2"/>
    <property type="match status" value="1"/>
</dbReference>
<dbReference type="GO" id="GO:0000976">
    <property type="term" value="F:transcription cis-regulatory region binding"/>
    <property type="evidence" value="ECO:0007669"/>
    <property type="project" value="TreeGrafter"/>
</dbReference>
<dbReference type="SUPFAM" id="SSF46689">
    <property type="entry name" value="Homeodomain-like"/>
    <property type="match status" value="1"/>
</dbReference>
<dbReference type="PRINTS" id="PR00455">
    <property type="entry name" value="HTHTETR"/>
</dbReference>
<evidence type="ECO:0000313" key="6">
    <source>
        <dbReference type="EMBL" id="AZN38816.1"/>
    </source>
</evidence>
<dbReference type="PANTHER" id="PTHR30055">
    <property type="entry name" value="HTH-TYPE TRANSCRIPTIONAL REGULATOR RUTR"/>
    <property type="match status" value="1"/>
</dbReference>
<dbReference type="InterPro" id="IPR050109">
    <property type="entry name" value="HTH-type_TetR-like_transc_reg"/>
</dbReference>
<reference evidence="7" key="1">
    <citation type="submission" date="2018-12" db="EMBL/GenBank/DDBJ databases">
        <title>Genome sequence of Peanibacillus sp.</title>
        <authorList>
            <person name="Subramani G."/>
            <person name="Srinivasan S."/>
            <person name="Kim M.K."/>
        </authorList>
    </citation>
    <scope>NUCLEOTIDE SEQUENCE [LARGE SCALE GENOMIC DNA]</scope>
    <source>
        <strain evidence="7">18JY67-1</strain>
    </source>
</reference>
<accession>A0A3S8ZZB6</accession>
<keyword evidence="3" id="KW-0804">Transcription</keyword>
<dbReference type="GO" id="GO:0003700">
    <property type="term" value="F:DNA-binding transcription factor activity"/>
    <property type="evidence" value="ECO:0007669"/>
    <property type="project" value="TreeGrafter"/>
</dbReference>
<feature type="DNA-binding region" description="H-T-H motif" evidence="4">
    <location>
        <begin position="32"/>
        <end position="51"/>
    </location>
</feature>